<evidence type="ECO:0000313" key="3">
    <source>
        <dbReference type="Proteomes" id="UP000198959"/>
    </source>
</evidence>
<keyword evidence="3" id="KW-1185">Reference proteome</keyword>
<accession>A0A1C6T5G2</accession>
<dbReference type="InterPro" id="IPR023631">
    <property type="entry name" value="Amidase_dom"/>
</dbReference>
<dbReference type="RefSeq" id="WP_091647071.1">
    <property type="nucleotide sequence ID" value="NZ_FMHW01000002.1"/>
</dbReference>
<feature type="domain" description="Amidase" evidence="1">
    <location>
        <begin position="36"/>
        <end position="321"/>
    </location>
</feature>
<dbReference type="InterPro" id="IPR036928">
    <property type="entry name" value="AS_sf"/>
</dbReference>
<sequence length="477" mass="50298">MTSTLDPLTSTDVPLHWWSAVALRDAMVAGDLSAVEVMNAFYDRIEELNAEVNVIVHRLPRAECVKLAEEADRARARGDELGVLHGLPTAVKDLVDVAGMPTSRGSRRFANGGPATTDAPHVAHMRAAGALIIGKTNSPEFGVGTVTFNDVFGVTRNPWDLTRHAGGSSGGAAAVAAGMLPICDGSDSGGSLRYPAAFCNIVGLRTTPGLVPAVSAGTSWSPHSVNGPMARTCADTALTLAGMSGRHRLAPLSNLRAEPAGVPTPDRAPRVGWSTDLGGLPVTGEVATALAQARARLEAAGVEVVDVDLDTDGLDRCWQVIEMFGWFTLLGRHPIEHPELYRDDFVVNVTEAAGYTTTDLADALHRRYAAFEQMARVLDGLDGLITPSAPVVAPNADLPWVPEIDGTTFDRYFLWQRMACRLVPSAHPVLAMGAGFDPQGLPVGLQVVGHHGADGALLTLGERLEPALGVAGLHPRI</sequence>
<evidence type="ECO:0000259" key="1">
    <source>
        <dbReference type="Pfam" id="PF01425"/>
    </source>
</evidence>
<name>A0A1C6T5G2_9ACTN</name>
<dbReference type="Proteomes" id="UP000198959">
    <property type="component" value="Unassembled WGS sequence"/>
</dbReference>
<dbReference type="InterPro" id="IPR000120">
    <property type="entry name" value="Amidase"/>
</dbReference>
<dbReference type="PANTHER" id="PTHR11895">
    <property type="entry name" value="TRANSAMIDASE"/>
    <property type="match status" value="1"/>
</dbReference>
<dbReference type="AlphaFoldDB" id="A0A1C6T5G2"/>
<dbReference type="Gene3D" id="3.90.1300.10">
    <property type="entry name" value="Amidase signature (AS) domain"/>
    <property type="match status" value="1"/>
</dbReference>
<dbReference type="GO" id="GO:0003824">
    <property type="term" value="F:catalytic activity"/>
    <property type="evidence" value="ECO:0007669"/>
    <property type="project" value="InterPro"/>
</dbReference>
<gene>
    <name evidence="2" type="ORF">GA0074692_4526</name>
</gene>
<dbReference type="Pfam" id="PF01425">
    <property type="entry name" value="Amidase"/>
    <property type="match status" value="1"/>
</dbReference>
<proteinExistence type="predicted"/>
<protein>
    <submittedName>
        <fullName evidence="2">Amidase</fullName>
    </submittedName>
</protein>
<organism evidence="2 3">
    <name type="scientific">Micromonospora pallida</name>
    <dbReference type="NCBI Taxonomy" id="145854"/>
    <lineage>
        <taxon>Bacteria</taxon>
        <taxon>Bacillati</taxon>
        <taxon>Actinomycetota</taxon>
        <taxon>Actinomycetes</taxon>
        <taxon>Micromonosporales</taxon>
        <taxon>Micromonosporaceae</taxon>
        <taxon>Micromonospora</taxon>
    </lineage>
</organism>
<dbReference type="OrthoDB" id="182039at2"/>
<dbReference type="EMBL" id="FMHW01000002">
    <property type="protein sequence ID" value="SCL37018.1"/>
    <property type="molecule type" value="Genomic_DNA"/>
</dbReference>
<reference evidence="3" key="1">
    <citation type="submission" date="2016-06" db="EMBL/GenBank/DDBJ databases">
        <authorList>
            <person name="Varghese N."/>
            <person name="Submissions Spin"/>
        </authorList>
    </citation>
    <scope>NUCLEOTIDE SEQUENCE [LARGE SCALE GENOMIC DNA]</scope>
    <source>
        <strain evidence="3">DSM 43817</strain>
    </source>
</reference>
<evidence type="ECO:0000313" key="2">
    <source>
        <dbReference type="EMBL" id="SCL37018.1"/>
    </source>
</evidence>
<dbReference type="STRING" id="145854.GA0074692_4526"/>
<dbReference type="PANTHER" id="PTHR11895:SF76">
    <property type="entry name" value="INDOLEACETAMIDE HYDROLASE"/>
    <property type="match status" value="1"/>
</dbReference>
<dbReference type="SUPFAM" id="SSF75304">
    <property type="entry name" value="Amidase signature (AS) enzymes"/>
    <property type="match status" value="1"/>
</dbReference>